<organism evidence="2 3">
    <name type="scientific">Symbiodinium natans</name>
    <dbReference type="NCBI Taxonomy" id="878477"/>
    <lineage>
        <taxon>Eukaryota</taxon>
        <taxon>Sar</taxon>
        <taxon>Alveolata</taxon>
        <taxon>Dinophyceae</taxon>
        <taxon>Suessiales</taxon>
        <taxon>Symbiodiniaceae</taxon>
        <taxon>Symbiodinium</taxon>
    </lineage>
</organism>
<dbReference type="EMBL" id="CAJNDS010000060">
    <property type="protein sequence ID" value="CAE6939196.1"/>
    <property type="molecule type" value="Genomic_DNA"/>
</dbReference>
<dbReference type="PROSITE" id="PS50097">
    <property type="entry name" value="BTB"/>
    <property type="match status" value="1"/>
</dbReference>
<keyword evidence="3" id="KW-1185">Reference proteome</keyword>
<reference evidence="2" key="1">
    <citation type="submission" date="2021-02" db="EMBL/GenBank/DDBJ databases">
        <authorList>
            <person name="Dougan E. K."/>
            <person name="Rhodes N."/>
            <person name="Thang M."/>
            <person name="Chan C."/>
        </authorList>
    </citation>
    <scope>NUCLEOTIDE SEQUENCE</scope>
</reference>
<dbReference type="PANTHER" id="PTHR24413">
    <property type="entry name" value="SPECKLE-TYPE POZ PROTEIN"/>
    <property type="match status" value="1"/>
</dbReference>
<comment type="caution">
    <text evidence="2">The sequence shown here is derived from an EMBL/GenBank/DDBJ whole genome shotgun (WGS) entry which is preliminary data.</text>
</comment>
<name>A0A812GTI1_9DINO</name>
<dbReference type="InterPro" id="IPR000210">
    <property type="entry name" value="BTB/POZ_dom"/>
</dbReference>
<feature type="domain" description="BTB" evidence="1">
    <location>
        <begin position="190"/>
        <end position="257"/>
    </location>
</feature>
<dbReference type="Pfam" id="PF00651">
    <property type="entry name" value="BTB"/>
    <property type="match status" value="1"/>
</dbReference>
<dbReference type="OrthoDB" id="6359816at2759"/>
<proteinExistence type="predicted"/>
<dbReference type="SMART" id="SM00225">
    <property type="entry name" value="BTB"/>
    <property type="match status" value="1"/>
</dbReference>
<accession>A0A812GTI1</accession>
<evidence type="ECO:0000313" key="2">
    <source>
        <dbReference type="EMBL" id="CAE6939196.1"/>
    </source>
</evidence>
<dbReference type="InterPro" id="IPR011333">
    <property type="entry name" value="SKP1/BTB/POZ_sf"/>
</dbReference>
<dbReference type="SUPFAM" id="SSF54695">
    <property type="entry name" value="POZ domain"/>
    <property type="match status" value="1"/>
</dbReference>
<gene>
    <name evidence="2" type="primary">Tdpoz5</name>
    <name evidence="2" type="ORF">SNAT2548_LOCUS1145</name>
</gene>
<evidence type="ECO:0000313" key="3">
    <source>
        <dbReference type="Proteomes" id="UP000604046"/>
    </source>
</evidence>
<sequence length="342" mass="37815">MKWQQHPNFELSVDDTICTSKVEMAPGTFDLSKVLILGDVAFHECREEEVAITLVSRCNGKGHLPNYFRVGIAPAGHTGSWNECIWYGGNGFMYVQQKQHLVGLKKAMYLGDQVIVHWEPQARQVKFSVNASSIAEPLPVGRGSYCLVAAAYKGTMLKLSGGRKRSRDVGDTEHFAAKRAKEQLESGLFSDAVVHCGERSWSVHRSFLASASTVLRRMLETPMVEGSTSTIKITQCQPETVHELLNYIYTGSAPVLRATGVDSDRGQSIVRLLEQAQAYEIESLSEACWDILFDTSALISASIVVPLARLARNDPRHEHRITDLVWAVNGNAELIEALIRSG</sequence>
<protein>
    <submittedName>
        <fullName evidence="2">Tdpoz5 protein</fullName>
    </submittedName>
</protein>
<dbReference type="CDD" id="cd18186">
    <property type="entry name" value="BTB_POZ_ZBTB_KLHL-like"/>
    <property type="match status" value="1"/>
</dbReference>
<dbReference type="AlphaFoldDB" id="A0A812GTI1"/>
<evidence type="ECO:0000259" key="1">
    <source>
        <dbReference type="PROSITE" id="PS50097"/>
    </source>
</evidence>
<dbReference type="Proteomes" id="UP000604046">
    <property type="component" value="Unassembled WGS sequence"/>
</dbReference>
<dbReference type="Gene3D" id="3.30.710.10">
    <property type="entry name" value="Potassium Channel Kv1.1, Chain A"/>
    <property type="match status" value="1"/>
</dbReference>